<gene>
    <name evidence="1" type="ORF">T11_2222</name>
</gene>
<comment type="caution">
    <text evidence="1">The sequence shown here is derived from an EMBL/GenBank/DDBJ whole genome shotgun (WGS) entry which is preliminary data.</text>
</comment>
<organism evidence="1 2">
    <name type="scientific">Trichinella zimbabwensis</name>
    <dbReference type="NCBI Taxonomy" id="268475"/>
    <lineage>
        <taxon>Eukaryota</taxon>
        <taxon>Metazoa</taxon>
        <taxon>Ecdysozoa</taxon>
        <taxon>Nematoda</taxon>
        <taxon>Enoplea</taxon>
        <taxon>Dorylaimia</taxon>
        <taxon>Trichinellida</taxon>
        <taxon>Trichinellidae</taxon>
        <taxon>Trichinella</taxon>
    </lineage>
</organism>
<proteinExistence type="predicted"/>
<dbReference type="EMBL" id="JYDP01005361">
    <property type="protein sequence ID" value="KRY94222.1"/>
    <property type="molecule type" value="Genomic_DNA"/>
</dbReference>
<protein>
    <submittedName>
        <fullName evidence="1">Uncharacterized protein</fullName>
    </submittedName>
</protein>
<reference evidence="1 2" key="1">
    <citation type="submission" date="2015-01" db="EMBL/GenBank/DDBJ databases">
        <title>Evolution of Trichinella species and genotypes.</title>
        <authorList>
            <person name="Korhonen P.K."/>
            <person name="Edoardo P."/>
            <person name="Giuseppe L.R."/>
            <person name="Gasser R.B."/>
        </authorList>
    </citation>
    <scope>NUCLEOTIDE SEQUENCE [LARGE SCALE GENOMIC DNA]</scope>
    <source>
        <strain evidence="1">ISS1029</strain>
    </source>
</reference>
<evidence type="ECO:0000313" key="2">
    <source>
        <dbReference type="Proteomes" id="UP000055024"/>
    </source>
</evidence>
<sequence>MSKVKIHHAEFSEISLDQQICDAEYRYNVMSVDIAPNTF</sequence>
<keyword evidence="2" id="KW-1185">Reference proteome</keyword>
<dbReference type="AlphaFoldDB" id="A0A0V1G7J8"/>
<name>A0A0V1G7J8_9BILA</name>
<dbReference type="Proteomes" id="UP000055024">
    <property type="component" value="Unassembled WGS sequence"/>
</dbReference>
<accession>A0A0V1G7J8</accession>
<evidence type="ECO:0000313" key="1">
    <source>
        <dbReference type="EMBL" id="KRY94222.1"/>
    </source>
</evidence>